<reference evidence="2" key="3">
    <citation type="journal article" date="2017" name="Nature">
        <title>Genome sequence of the progenitor of the wheat D genome Aegilops tauschii.</title>
        <authorList>
            <person name="Luo M.C."/>
            <person name="Gu Y.Q."/>
            <person name="Puiu D."/>
            <person name="Wang H."/>
            <person name="Twardziok S.O."/>
            <person name="Deal K.R."/>
            <person name="Huo N."/>
            <person name="Zhu T."/>
            <person name="Wang L."/>
            <person name="Wang Y."/>
            <person name="McGuire P.E."/>
            <person name="Liu S."/>
            <person name="Long H."/>
            <person name="Ramasamy R.K."/>
            <person name="Rodriguez J.C."/>
            <person name="Van S.L."/>
            <person name="Yuan L."/>
            <person name="Wang Z."/>
            <person name="Xia Z."/>
            <person name="Xiao L."/>
            <person name="Anderson O.D."/>
            <person name="Ouyang S."/>
            <person name="Liang Y."/>
            <person name="Zimin A.V."/>
            <person name="Pertea G."/>
            <person name="Qi P."/>
            <person name="Bennetzen J.L."/>
            <person name="Dai X."/>
            <person name="Dawson M.W."/>
            <person name="Muller H.G."/>
            <person name="Kugler K."/>
            <person name="Rivarola-Duarte L."/>
            <person name="Spannagl M."/>
            <person name="Mayer K.F.X."/>
            <person name="Lu F.H."/>
            <person name="Bevan M.W."/>
            <person name="Leroy P."/>
            <person name="Li P."/>
            <person name="You F.M."/>
            <person name="Sun Q."/>
            <person name="Liu Z."/>
            <person name="Lyons E."/>
            <person name="Wicker T."/>
            <person name="Salzberg S.L."/>
            <person name="Devos K.M."/>
            <person name="Dvorak J."/>
        </authorList>
    </citation>
    <scope>NUCLEOTIDE SEQUENCE [LARGE SCALE GENOMIC DNA]</scope>
    <source>
        <strain evidence="2">cv. AL8/78</strain>
    </source>
</reference>
<reference evidence="2" key="4">
    <citation type="submission" date="2019-03" db="UniProtKB">
        <authorList>
            <consortium name="EnsemblPlants"/>
        </authorList>
    </citation>
    <scope>IDENTIFICATION</scope>
</reference>
<protein>
    <submittedName>
        <fullName evidence="2">Uncharacterized protein</fullName>
    </submittedName>
</protein>
<reference evidence="3" key="2">
    <citation type="journal article" date="2017" name="Nat. Plants">
        <title>The Aegilops tauschii genome reveals multiple impacts of transposons.</title>
        <authorList>
            <person name="Zhao G."/>
            <person name="Zou C."/>
            <person name="Li K."/>
            <person name="Wang K."/>
            <person name="Li T."/>
            <person name="Gao L."/>
            <person name="Zhang X."/>
            <person name="Wang H."/>
            <person name="Yang Z."/>
            <person name="Liu X."/>
            <person name="Jiang W."/>
            <person name="Mao L."/>
            <person name="Kong X."/>
            <person name="Jiao Y."/>
            <person name="Jia J."/>
        </authorList>
    </citation>
    <scope>NUCLEOTIDE SEQUENCE [LARGE SCALE GENOMIC DNA]</scope>
    <source>
        <strain evidence="3">cv. AL8/78</strain>
    </source>
</reference>
<evidence type="ECO:0000313" key="2">
    <source>
        <dbReference type="EnsemblPlants" id="AET2Gv20233300.1"/>
    </source>
</evidence>
<dbReference type="Gramene" id="AET2Gv20233300.1">
    <property type="protein sequence ID" value="AET2Gv20233300.1"/>
    <property type="gene ID" value="AET2Gv20233300"/>
</dbReference>
<feature type="region of interest" description="Disordered" evidence="1">
    <location>
        <begin position="1"/>
        <end position="27"/>
    </location>
</feature>
<dbReference type="Proteomes" id="UP000015105">
    <property type="component" value="Chromosome 2D"/>
</dbReference>
<reference evidence="2" key="5">
    <citation type="journal article" date="2021" name="G3 (Bethesda)">
        <title>Aegilops tauschii genome assembly Aet v5.0 features greater sequence contiguity and improved annotation.</title>
        <authorList>
            <person name="Wang L."/>
            <person name="Zhu T."/>
            <person name="Rodriguez J.C."/>
            <person name="Deal K.R."/>
            <person name="Dubcovsky J."/>
            <person name="McGuire P.E."/>
            <person name="Lux T."/>
            <person name="Spannagl M."/>
            <person name="Mayer K.F.X."/>
            <person name="Baldrich P."/>
            <person name="Meyers B.C."/>
            <person name="Huo N."/>
            <person name="Gu Y.Q."/>
            <person name="Zhou H."/>
            <person name="Devos K.M."/>
            <person name="Bennetzen J.L."/>
            <person name="Unver T."/>
            <person name="Budak H."/>
            <person name="Gulick P.J."/>
            <person name="Galiba G."/>
            <person name="Kalapos B."/>
            <person name="Nelson D.R."/>
            <person name="Li P."/>
            <person name="You F.M."/>
            <person name="Luo M.C."/>
            <person name="Dvorak J."/>
        </authorList>
    </citation>
    <scope>NUCLEOTIDE SEQUENCE [LARGE SCALE GENOMIC DNA]</scope>
    <source>
        <strain evidence="2">cv. AL8/78</strain>
    </source>
</reference>
<proteinExistence type="predicted"/>
<dbReference type="AlphaFoldDB" id="A0A453AR77"/>
<organism evidence="2 3">
    <name type="scientific">Aegilops tauschii subsp. strangulata</name>
    <name type="common">Goatgrass</name>
    <dbReference type="NCBI Taxonomy" id="200361"/>
    <lineage>
        <taxon>Eukaryota</taxon>
        <taxon>Viridiplantae</taxon>
        <taxon>Streptophyta</taxon>
        <taxon>Embryophyta</taxon>
        <taxon>Tracheophyta</taxon>
        <taxon>Spermatophyta</taxon>
        <taxon>Magnoliopsida</taxon>
        <taxon>Liliopsida</taxon>
        <taxon>Poales</taxon>
        <taxon>Poaceae</taxon>
        <taxon>BOP clade</taxon>
        <taxon>Pooideae</taxon>
        <taxon>Triticodae</taxon>
        <taxon>Triticeae</taxon>
        <taxon>Triticinae</taxon>
        <taxon>Aegilops</taxon>
    </lineage>
</organism>
<accession>A0A453AR77</accession>
<keyword evidence="3" id="KW-1185">Reference proteome</keyword>
<name>A0A453AR77_AEGTS</name>
<evidence type="ECO:0000256" key="1">
    <source>
        <dbReference type="SAM" id="MobiDB-lite"/>
    </source>
</evidence>
<sequence length="38" mass="4475">MCNNTHPHLRGQEKVTRLSPSCAKNSKGHDTFFFRWRS</sequence>
<evidence type="ECO:0000313" key="3">
    <source>
        <dbReference type="Proteomes" id="UP000015105"/>
    </source>
</evidence>
<dbReference type="EnsemblPlants" id="AET2Gv20233300.1">
    <property type="protein sequence ID" value="AET2Gv20233300.1"/>
    <property type="gene ID" value="AET2Gv20233300"/>
</dbReference>
<reference evidence="3" key="1">
    <citation type="journal article" date="2014" name="Science">
        <title>Ancient hybridizations among the ancestral genomes of bread wheat.</title>
        <authorList>
            <consortium name="International Wheat Genome Sequencing Consortium,"/>
            <person name="Marcussen T."/>
            <person name="Sandve S.R."/>
            <person name="Heier L."/>
            <person name="Spannagl M."/>
            <person name="Pfeifer M."/>
            <person name="Jakobsen K.S."/>
            <person name="Wulff B.B."/>
            <person name="Steuernagel B."/>
            <person name="Mayer K.F."/>
            <person name="Olsen O.A."/>
        </authorList>
    </citation>
    <scope>NUCLEOTIDE SEQUENCE [LARGE SCALE GENOMIC DNA]</scope>
    <source>
        <strain evidence="3">cv. AL8/78</strain>
    </source>
</reference>